<evidence type="ECO:0000313" key="4">
    <source>
        <dbReference type="Proteomes" id="UP000183670"/>
    </source>
</evidence>
<dbReference type="Pfam" id="PF16410">
    <property type="entry name" value="DUF5018"/>
    <property type="match status" value="1"/>
</dbReference>
<dbReference type="PROSITE" id="PS51257">
    <property type="entry name" value="PROKAR_LIPOPROTEIN"/>
    <property type="match status" value="1"/>
</dbReference>
<dbReference type="RefSeq" id="WP_074559359.1">
    <property type="nucleotide sequence ID" value="NZ_FMYE01000048.1"/>
</dbReference>
<protein>
    <recommendedName>
        <fullName evidence="2">DUF5018 domain-containing protein</fullName>
    </recommendedName>
</protein>
<name>A0A1G6G9P4_BACOV</name>
<sequence>MKIKYHNWLQVAVMATMVAFSACSDNPTLYSDTDITGFKVRLGEGNYKQGTVKDGNIIEFKITPDLDLSKLNGVTCSFFISPYATVTPTPDVPQDFSKDVHYTVKAQDGTTTDWTVKWTYGGKVNDGEGFEYFFKKWEISVPTPSNKDKDGFGAVFGNYIIDTQFNFYDKYTGQKVDKTLNVTGIDASLCQLVNDDAGNLIGVVKNVGLYRWTTVEGAPQKVANVTPGANKVSAIGDIDKVGYVYDSKPDGVGTHAVYKFENGTYTGTSTLVTGRPSNDSNWRQIVAVLGVSDNPPFYVIDAVNAGGVMGPEIGYKANTAGAFNSITGPYIDMWNKKGYAGWGNHVLISGRGIPFNGRWYGATITCGWGWVGLHLLDPSSNHSLPITETIDPWTTNSCIWTTCSPSDDGESLYLYYGYGVGIRCYELTKYEK</sequence>
<dbReference type="Gene3D" id="2.60.40.2340">
    <property type="match status" value="1"/>
</dbReference>
<proteinExistence type="predicted"/>
<evidence type="ECO:0000256" key="1">
    <source>
        <dbReference type="SAM" id="SignalP"/>
    </source>
</evidence>
<dbReference type="Proteomes" id="UP000183670">
    <property type="component" value="Unassembled WGS sequence"/>
</dbReference>
<keyword evidence="1" id="KW-0732">Signal</keyword>
<gene>
    <name evidence="3" type="ORF">SAMN05192581_10486</name>
</gene>
<feature type="domain" description="DUF5018" evidence="2">
    <location>
        <begin position="62"/>
        <end position="222"/>
    </location>
</feature>
<dbReference type="AlphaFoldDB" id="A0A1G6G9P4"/>
<dbReference type="EMBL" id="FMYE01000048">
    <property type="protein sequence ID" value="SDB78707.1"/>
    <property type="molecule type" value="Genomic_DNA"/>
</dbReference>
<evidence type="ECO:0000259" key="2">
    <source>
        <dbReference type="Pfam" id="PF16410"/>
    </source>
</evidence>
<organism evidence="3 4">
    <name type="scientific">Bacteroides ovatus</name>
    <dbReference type="NCBI Taxonomy" id="28116"/>
    <lineage>
        <taxon>Bacteria</taxon>
        <taxon>Pseudomonadati</taxon>
        <taxon>Bacteroidota</taxon>
        <taxon>Bacteroidia</taxon>
        <taxon>Bacteroidales</taxon>
        <taxon>Bacteroidaceae</taxon>
        <taxon>Bacteroides</taxon>
    </lineage>
</organism>
<feature type="signal peptide" evidence="1">
    <location>
        <begin position="1"/>
        <end position="24"/>
    </location>
</feature>
<feature type="chain" id="PRO_5010234248" description="DUF5018 domain-containing protein" evidence="1">
    <location>
        <begin position="25"/>
        <end position="432"/>
    </location>
</feature>
<reference evidence="3 4" key="1">
    <citation type="submission" date="2016-10" db="EMBL/GenBank/DDBJ databases">
        <authorList>
            <person name="de Groot N.N."/>
        </authorList>
    </citation>
    <scope>NUCLEOTIDE SEQUENCE [LARGE SCALE GENOMIC DNA]</scope>
    <source>
        <strain evidence="3 4">NLAE-zl-C500</strain>
    </source>
</reference>
<accession>A0A1G6G9P4</accession>
<dbReference type="InterPro" id="IPR032186">
    <property type="entry name" value="DUF5018"/>
</dbReference>
<evidence type="ECO:0000313" key="3">
    <source>
        <dbReference type="EMBL" id="SDB78707.1"/>
    </source>
</evidence>